<dbReference type="Proteomes" id="UP001595533">
    <property type="component" value="Unassembled WGS sequence"/>
</dbReference>
<reference evidence="2" key="1">
    <citation type="journal article" date="2019" name="Int. J. Syst. Evol. Microbiol.">
        <title>The Global Catalogue of Microorganisms (GCM) 10K type strain sequencing project: providing services to taxonomists for standard genome sequencing and annotation.</title>
        <authorList>
            <consortium name="The Broad Institute Genomics Platform"/>
            <consortium name="The Broad Institute Genome Sequencing Center for Infectious Disease"/>
            <person name="Wu L."/>
            <person name="Ma J."/>
        </authorList>
    </citation>
    <scope>NUCLEOTIDE SEQUENCE [LARGE SCALE GENOMIC DNA]</scope>
    <source>
        <strain evidence="2">KCTC 42953</strain>
    </source>
</reference>
<dbReference type="EMBL" id="JBHRTS010000003">
    <property type="protein sequence ID" value="MFC3194071.1"/>
    <property type="molecule type" value="Genomic_DNA"/>
</dbReference>
<evidence type="ECO:0000313" key="1">
    <source>
        <dbReference type="EMBL" id="MFC3194071.1"/>
    </source>
</evidence>
<gene>
    <name evidence="1" type="ORF">ACFODZ_07445</name>
</gene>
<comment type="caution">
    <text evidence="1">The sequence shown here is derived from an EMBL/GenBank/DDBJ whole genome shotgun (WGS) entry which is preliminary data.</text>
</comment>
<sequence length="252" mass="29445">MSINRQIITNAHIEKVFHDSNVMRMCEIKCSRSVYLKHLGQYLYNSRPFMCDTGLQAKKVKSDLDHQMIPMLFESHILKRDYRTYSESVLQLFQDLKGLSGINRVLVSVRNFFAPGDLVWHVDRSTKRRAIRVIWPLARDHGTLYTPTENIDLDMHTAYMNREHPLLSLLDRQVFDKNISYRENWHHRPYQVNAMLHCDFPFIKDATKIKEADPDSIAIHRFDTGKSDGTYHCSSSRNEVTPGLQTIFTATE</sequence>
<keyword evidence="2" id="KW-1185">Reference proteome</keyword>
<evidence type="ECO:0000313" key="2">
    <source>
        <dbReference type="Proteomes" id="UP001595533"/>
    </source>
</evidence>
<dbReference type="RefSeq" id="WP_077412064.1">
    <property type="nucleotide sequence ID" value="NZ_JBHRTS010000003.1"/>
</dbReference>
<accession>A0ABV7J7I7</accession>
<name>A0ABV7J7I7_9GAMM</name>
<proteinExistence type="predicted"/>
<protein>
    <submittedName>
        <fullName evidence="1">Uncharacterized protein</fullName>
    </submittedName>
</protein>
<organism evidence="1 2">
    <name type="scientific">Marinicella sediminis</name>
    <dbReference type="NCBI Taxonomy" id="1792834"/>
    <lineage>
        <taxon>Bacteria</taxon>
        <taxon>Pseudomonadati</taxon>
        <taxon>Pseudomonadota</taxon>
        <taxon>Gammaproteobacteria</taxon>
        <taxon>Lysobacterales</taxon>
        <taxon>Marinicellaceae</taxon>
        <taxon>Marinicella</taxon>
    </lineage>
</organism>